<feature type="coiled-coil region" evidence="2">
    <location>
        <begin position="22"/>
        <end position="56"/>
    </location>
</feature>
<accession>A0A1G6XS03</accession>
<reference evidence="3 4" key="1">
    <citation type="submission" date="2016-10" db="EMBL/GenBank/DDBJ databases">
        <authorList>
            <person name="de Groot N.N."/>
        </authorList>
    </citation>
    <scope>NUCLEOTIDE SEQUENCE [LARGE SCALE GENOMIC DNA]</scope>
    <source>
        <strain evidence="3 4">DSM 16957</strain>
    </source>
</reference>
<evidence type="ECO:0000256" key="1">
    <source>
        <dbReference type="HAMAP-Rule" id="MF_00715"/>
    </source>
</evidence>
<dbReference type="Gene3D" id="1.20.5.300">
    <property type="match status" value="1"/>
</dbReference>
<evidence type="ECO:0000313" key="4">
    <source>
        <dbReference type="Proteomes" id="UP000199603"/>
    </source>
</evidence>
<dbReference type="EMBL" id="FNAG01000007">
    <property type="protein sequence ID" value="SDD80984.1"/>
    <property type="molecule type" value="Genomic_DNA"/>
</dbReference>
<dbReference type="PANTHER" id="PTHR36508:SF1">
    <property type="entry name" value="PROTEIN SLYX"/>
    <property type="match status" value="1"/>
</dbReference>
<dbReference type="AlphaFoldDB" id="A0A1G6XS03"/>
<comment type="similarity">
    <text evidence="1">Belongs to the SlyX family.</text>
</comment>
<name>A0A1G6XS03_9GAMM</name>
<sequence length="70" mass="8301">MHELVERIVELEMRVAFQDDTMQRLNAVITDQNLRIEQLERRLELMLTDLKSLRGLLYADPAQEPPPPHY</sequence>
<keyword evidence="4" id="KW-1185">Reference proteome</keyword>
<evidence type="ECO:0000256" key="2">
    <source>
        <dbReference type="SAM" id="Coils"/>
    </source>
</evidence>
<dbReference type="STRING" id="265719.SAMN04488509_107132"/>
<proteinExistence type="inferred from homology"/>
<dbReference type="OrthoDB" id="8606883at2"/>
<dbReference type="Proteomes" id="UP000199603">
    <property type="component" value="Unassembled WGS sequence"/>
</dbReference>
<dbReference type="RefSeq" id="WP_091243268.1">
    <property type="nucleotide sequence ID" value="NZ_FNAG01000007.1"/>
</dbReference>
<dbReference type="Pfam" id="PF04102">
    <property type="entry name" value="SlyX"/>
    <property type="match status" value="1"/>
</dbReference>
<dbReference type="PANTHER" id="PTHR36508">
    <property type="entry name" value="PROTEIN SLYX"/>
    <property type="match status" value="1"/>
</dbReference>
<dbReference type="HAMAP" id="MF_00715">
    <property type="entry name" value="SlyX"/>
    <property type="match status" value="1"/>
</dbReference>
<protein>
    <recommendedName>
        <fullName evidence="1">Protein SlyX homolog</fullName>
    </recommendedName>
</protein>
<organism evidence="3 4">
    <name type="scientific">Aquimonas voraii</name>
    <dbReference type="NCBI Taxonomy" id="265719"/>
    <lineage>
        <taxon>Bacteria</taxon>
        <taxon>Pseudomonadati</taxon>
        <taxon>Pseudomonadota</taxon>
        <taxon>Gammaproteobacteria</taxon>
        <taxon>Lysobacterales</taxon>
        <taxon>Lysobacteraceae</taxon>
        <taxon>Aquimonas</taxon>
    </lineage>
</organism>
<gene>
    <name evidence="1" type="primary">slyX</name>
    <name evidence="3" type="ORF">SAMN04488509_107132</name>
</gene>
<keyword evidence="2" id="KW-0175">Coiled coil</keyword>
<dbReference type="InterPro" id="IPR007236">
    <property type="entry name" value="SlyX"/>
</dbReference>
<evidence type="ECO:0000313" key="3">
    <source>
        <dbReference type="EMBL" id="SDD80984.1"/>
    </source>
</evidence>